<organism evidence="2 3">
    <name type="scientific">Streptomyces microflavus</name>
    <name type="common">Streptomyces lipmanii</name>
    <dbReference type="NCBI Taxonomy" id="1919"/>
    <lineage>
        <taxon>Bacteria</taxon>
        <taxon>Bacillati</taxon>
        <taxon>Actinomycetota</taxon>
        <taxon>Actinomycetes</taxon>
        <taxon>Kitasatosporales</taxon>
        <taxon>Streptomycetaceae</taxon>
        <taxon>Streptomyces</taxon>
    </lineage>
</organism>
<evidence type="ECO:0000313" key="2">
    <source>
        <dbReference type="EMBL" id="GFN08957.1"/>
    </source>
</evidence>
<feature type="compositionally biased region" description="Gly residues" evidence="1">
    <location>
        <begin position="1"/>
        <end position="17"/>
    </location>
</feature>
<proteinExistence type="predicted"/>
<feature type="compositionally biased region" description="Polar residues" evidence="1">
    <location>
        <begin position="146"/>
        <end position="155"/>
    </location>
</feature>
<dbReference type="Proteomes" id="UP000498740">
    <property type="component" value="Unassembled WGS sequence"/>
</dbReference>
<dbReference type="EMBL" id="BLWD01000001">
    <property type="protein sequence ID" value="GFN08957.1"/>
    <property type="molecule type" value="Genomic_DNA"/>
</dbReference>
<feature type="compositionally biased region" description="Polar residues" evidence="1">
    <location>
        <begin position="128"/>
        <end position="137"/>
    </location>
</feature>
<name>A0A7J0D4H4_STRMI</name>
<reference evidence="2 3" key="1">
    <citation type="submission" date="2020-05" db="EMBL/GenBank/DDBJ databases">
        <title>Whole genome shotgun sequence of Streptomyces microflavus NBRC 13062.</title>
        <authorList>
            <person name="Komaki H."/>
            <person name="Tamura T."/>
        </authorList>
    </citation>
    <scope>NUCLEOTIDE SEQUENCE [LARGE SCALE GENOMIC DNA]</scope>
    <source>
        <strain evidence="2 3">NBRC 13062</strain>
    </source>
</reference>
<dbReference type="AlphaFoldDB" id="A0A7J0D4H4"/>
<evidence type="ECO:0000256" key="1">
    <source>
        <dbReference type="SAM" id="MobiDB-lite"/>
    </source>
</evidence>
<protein>
    <submittedName>
        <fullName evidence="2">Uncharacterized protein</fullName>
    </submittedName>
</protein>
<sequence length="155" mass="15579">MVGGGSQGGPGGDARGGSGRHRIGPDPAQHPVEDGTGAAVGQHGSAPGDVLVGADEDVSGAVDRAGPGSVRWITVRGSDRAAASSVKAASTARSSVRTRRAREVPMRSWSVEPCGSIRPSGARWPGRGSSSYTSARQPGSEASWPGSYQITSDAS</sequence>
<accession>A0A7J0D4H4</accession>
<evidence type="ECO:0000313" key="3">
    <source>
        <dbReference type="Proteomes" id="UP000498740"/>
    </source>
</evidence>
<gene>
    <name evidence="2" type="ORF">Smic_75130</name>
</gene>
<comment type="caution">
    <text evidence="2">The sequence shown here is derived from an EMBL/GenBank/DDBJ whole genome shotgun (WGS) entry which is preliminary data.</text>
</comment>
<feature type="compositionally biased region" description="Low complexity" evidence="1">
    <location>
        <begin position="80"/>
        <end position="95"/>
    </location>
</feature>
<feature type="region of interest" description="Disordered" evidence="1">
    <location>
        <begin position="1"/>
        <end position="155"/>
    </location>
</feature>